<keyword evidence="6" id="KW-1185">Reference proteome</keyword>
<dbReference type="Ensembl" id="ENSSRHT00000072414.1">
    <property type="protein sequence ID" value="ENSSRHP00000070493.1"/>
    <property type="gene ID" value="ENSSRHG00000035061.1"/>
</dbReference>
<evidence type="ECO:0000259" key="4">
    <source>
        <dbReference type="PROSITE" id="PS51842"/>
    </source>
</evidence>
<sequence>CHGGHGGRFGARIMTGGCYGRDYDYFQKSEKATLQDLNDRLASYLDKVHFLEAANATLEKQIQEYYEKKGLICKRDYSCYLKTIDCLQEKIKDTTVNNGKILLQIDNAKLAADDFKIKIRQCVKADVDNLCCILDKTCLAEADLEMQICALQEELVSLKKTHQEDVAALLCQLTDTKVCVEVDAAPQQDLNKVLDDIRCNYETIIDKHRREQECWFKEKMADLCKDAISDLRRTLQCLEIELQSQISMLNLSLILCCSIQLLETEARYSTMLAVYQKHINTYEAELVRPLLDIKTRLEQEIATYRCLMEKQDICVEVDAAPHIYS</sequence>
<evidence type="ECO:0000256" key="1">
    <source>
        <dbReference type="ARBA" id="ARBA00022754"/>
    </source>
</evidence>
<dbReference type="GO" id="GO:0005882">
    <property type="term" value="C:intermediate filament"/>
    <property type="evidence" value="ECO:0007669"/>
    <property type="project" value="UniProtKB-KW"/>
</dbReference>
<dbReference type="AlphaFoldDB" id="A0A673KXG5"/>
<dbReference type="InterPro" id="IPR039008">
    <property type="entry name" value="IF_rod_dom"/>
</dbReference>
<evidence type="ECO:0000313" key="6">
    <source>
        <dbReference type="Proteomes" id="UP000472270"/>
    </source>
</evidence>
<accession>A0A673KXG5</accession>
<dbReference type="Pfam" id="PF00038">
    <property type="entry name" value="Filament"/>
    <property type="match status" value="1"/>
</dbReference>
<feature type="coiled-coil region" evidence="3">
    <location>
        <begin position="34"/>
        <end position="68"/>
    </location>
</feature>
<name>A0A673KXG5_9TELE</name>
<dbReference type="InterPro" id="IPR002957">
    <property type="entry name" value="Keratin_I"/>
</dbReference>
<dbReference type="GO" id="GO:0005198">
    <property type="term" value="F:structural molecule activity"/>
    <property type="evidence" value="ECO:0007669"/>
    <property type="project" value="InterPro"/>
</dbReference>
<evidence type="ECO:0000256" key="3">
    <source>
        <dbReference type="SAM" id="Coils"/>
    </source>
</evidence>
<dbReference type="Gene3D" id="1.20.5.500">
    <property type="entry name" value="Single helix bin"/>
    <property type="match status" value="1"/>
</dbReference>
<evidence type="ECO:0000256" key="2">
    <source>
        <dbReference type="ARBA" id="ARBA00023054"/>
    </source>
</evidence>
<keyword evidence="1" id="KW-0403">Intermediate filament</keyword>
<dbReference type="PANTHER" id="PTHR23239">
    <property type="entry name" value="INTERMEDIATE FILAMENT"/>
    <property type="match status" value="1"/>
</dbReference>
<protein>
    <recommendedName>
        <fullName evidence="4">IF rod domain-containing protein</fullName>
    </recommendedName>
</protein>
<dbReference type="Gene3D" id="1.20.5.170">
    <property type="match status" value="1"/>
</dbReference>
<dbReference type="SUPFAM" id="SSF64593">
    <property type="entry name" value="Intermediate filament protein, coiled coil region"/>
    <property type="match status" value="2"/>
</dbReference>
<dbReference type="SMART" id="SM01391">
    <property type="entry name" value="Filament"/>
    <property type="match status" value="1"/>
</dbReference>
<dbReference type="Proteomes" id="UP000472270">
    <property type="component" value="Unassembled WGS sequence"/>
</dbReference>
<proteinExistence type="predicted"/>
<dbReference type="PRINTS" id="PR01248">
    <property type="entry name" value="TYPE1KERATIN"/>
</dbReference>
<dbReference type="Gene3D" id="1.20.5.1160">
    <property type="entry name" value="Vasodilator-stimulated phosphoprotein"/>
    <property type="match status" value="1"/>
</dbReference>
<keyword evidence="2 3" id="KW-0175">Coiled coil</keyword>
<dbReference type="PANTHER" id="PTHR23239:SF347">
    <property type="entry name" value="KERATIN 93-RELATED"/>
    <property type="match status" value="1"/>
</dbReference>
<organism evidence="5 6">
    <name type="scientific">Sinocyclocheilus rhinocerous</name>
    <dbReference type="NCBI Taxonomy" id="307959"/>
    <lineage>
        <taxon>Eukaryota</taxon>
        <taxon>Metazoa</taxon>
        <taxon>Chordata</taxon>
        <taxon>Craniata</taxon>
        <taxon>Vertebrata</taxon>
        <taxon>Euteleostomi</taxon>
        <taxon>Actinopterygii</taxon>
        <taxon>Neopterygii</taxon>
        <taxon>Teleostei</taxon>
        <taxon>Ostariophysi</taxon>
        <taxon>Cypriniformes</taxon>
        <taxon>Cyprinidae</taxon>
        <taxon>Cyprininae</taxon>
        <taxon>Sinocyclocheilus</taxon>
    </lineage>
</organism>
<reference evidence="5" key="1">
    <citation type="submission" date="2025-08" db="UniProtKB">
        <authorList>
            <consortium name="Ensembl"/>
        </authorList>
    </citation>
    <scope>IDENTIFICATION</scope>
</reference>
<evidence type="ECO:0000313" key="5">
    <source>
        <dbReference type="Ensembl" id="ENSSRHP00000070493.1"/>
    </source>
</evidence>
<dbReference type="PROSITE" id="PS51842">
    <property type="entry name" value="IF_ROD_2"/>
    <property type="match status" value="1"/>
</dbReference>
<feature type="domain" description="IF rod" evidence="4">
    <location>
        <begin position="30"/>
        <end position="315"/>
    </location>
</feature>
<reference evidence="5" key="2">
    <citation type="submission" date="2025-09" db="UniProtKB">
        <authorList>
            <consortium name="Ensembl"/>
        </authorList>
    </citation>
    <scope>IDENTIFICATION</scope>
</reference>